<dbReference type="EMBL" id="JAKRRY010000030">
    <property type="protein sequence ID" value="MCW8348063.1"/>
    <property type="molecule type" value="Genomic_DNA"/>
</dbReference>
<dbReference type="InterPro" id="IPR007016">
    <property type="entry name" value="O-antigen_ligase-rel_domated"/>
</dbReference>
<evidence type="ECO:0000256" key="4">
    <source>
        <dbReference type="ARBA" id="ARBA00023136"/>
    </source>
</evidence>
<feature type="domain" description="O-antigen ligase-related" evidence="6">
    <location>
        <begin position="184"/>
        <end position="335"/>
    </location>
</feature>
<keyword evidence="8" id="KW-1185">Reference proteome</keyword>
<comment type="subcellular location">
    <subcellularLocation>
        <location evidence="1">Membrane</location>
        <topology evidence="1">Multi-pass membrane protein</topology>
    </subcellularLocation>
</comment>
<keyword evidence="3 5" id="KW-1133">Transmembrane helix</keyword>
<evidence type="ECO:0000256" key="2">
    <source>
        <dbReference type="ARBA" id="ARBA00022692"/>
    </source>
</evidence>
<evidence type="ECO:0000256" key="3">
    <source>
        <dbReference type="ARBA" id="ARBA00022989"/>
    </source>
</evidence>
<evidence type="ECO:0000313" key="7">
    <source>
        <dbReference type="EMBL" id="MCW8348063.1"/>
    </source>
</evidence>
<keyword evidence="7" id="KW-0436">Ligase</keyword>
<evidence type="ECO:0000256" key="5">
    <source>
        <dbReference type="SAM" id="Phobius"/>
    </source>
</evidence>
<dbReference type="PANTHER" id="PTHR37422">
    <property type="entry name" value="TEICHURONIC ACID BIOSYNTHESIS PROTEIN TUAE"/>
    <property type="match status" value="1"/>
</dbReference>
<feature type="transmembrane region" description="Helical" evidence="5">
    <location>
        <begin position="219"/>
        <end position="243"/>
    </location>
</feature>
<evidence type="ECO:0000313" key="8">
    <source>
        <dbReference type="Proteomes" id="UP001155587"/>
    </source>
</evidence>
<dbReference type="RefSeq" id="WP_265676633.1">
    <property type="nucleotide sequence ID" value="NZ_JAKRRY010000030.1"/>
</dbReference>
<proteinExistence type="predicted"/>
<feature type="transmembrane region" description="Helical" evidence="5">
    <location>
        <begin position="87"/>
        <end position="105"/>
    </location>
</feature>
<evidence type="ECO:0000259" key="6">
    <source>
        <dbReference type="Pfam" id="PF04932"/>
    </source>
</evidence>
<comment type="caution">
    <text evidence="7">The sequence shown here is derived from an EMBL/GenBank/DDBJ whole genome shotgun (WGS) entry which is preliminary data.</text>
</comment>
<dbReference type="Proteomes" id="UP001155587">
    <property type="component" value="Unassembled WGS sequence"/>
</dbReference>
<gene>
    <name evidence="7" type="ORF">MD535_18905</name>
</gene>
<feature type="transmembrane region" description="Helical" evidence="5">
    <location>
        <begin position="112"/>
        <end position="131"/>
    </location>
</feature>
<feature type="transmembrane region" description="Helical" evidence="5">
    <location>
        <begin position="362"/>
        <end position="379"/>
    </location>
</feature>
<dbReference type="InterPro" id="IPR051533">
    <property type="entry name" value="WaaL-like"/>
</dbReference>
<feature type="transmembrane region" description="Helical" evidence="5">
    <location>
        <begin position="334"/>
        <end position="355"/>
    </location>
</feature>
<keyword evidence="2 5" id="KW-0812">Transmembrane</keyword>
<dbReference type="Pfam" id="PF04932">
    <property type="entry name" value="Wzy_C"/>
    <property type="match status" value="1"/>
</dbReference>
<feature type="transmembrane region" description="Helical" evidence="5">
    <location>
        <begin position="180"/>
        <end position="213"/>
    </location>
</feature>
<accession>A0A9X3CRF1</accession>
<feature type="transmembrane region" description="Helical" evidence="5">
    <location>
        <begin position="385"/>
        <end position="405"/>
    </location>
</feature>
<sequence>MITNATYNRITAFTVAFTFLTLFVSKAGMNIAFALILLTAITGALSKQPLLSDIKNLRRLSYLCFGMYILGIVVTIVYPVGMQDLAWFARKGAFFLLLPFLIPMVERHHSKAFKALLIGALIAFSYSAYLYLTDQARPDGRVQSFWDIGRWSEIIAYLIAILIPLVYFKGNMNAHQRAGVTMLSLVAFVALLASGSRGPLLFLVVSLLLFLAFQSHRLFIGSLIVGIAVLILMKDSSTFGALYERITSISSSSNHSNNARLLMWHNGIEFSIFNLQEHLGIFLFGTGDSQLKPLYTEYLNSVGSIEEMQRSVSNQMSLSDFHNHYIDNFVRMGLIYSVSYLTMIMFIISSLVTAIKHGNKRAWAGLTLISTYLGIGLVYSNNLEFQTAIFLFMLTLILTWPNTSVTSLDFKEEK</sequence>
<evidence type="ECO:0000256" key="1">
    <source>
        <dbReference type="ARBA" id="ARBA00004141"/>
    </source>
</evidence>
<dbReference type="GO" id="GO:0016874">
    <property type="term" value="F:ligase activity"/>
    <property type="evidence" value="ECO:0007669"/>
    <property type="project" value="UniProtKB-KW"/>
</dbReference>
<dbReference type="AlphaFoldDB" id="A0A9X3CRF1"/>
<reference evidence="7" key="1">
    <citation type="submission" date="2022-02" db="EMBL/GenBank/DDBJ databases">
        <title>Vibrio sp. nov, a new bacterium isolated from seawater.</title>
        <authorList>
            <person name="Yuan Y."/>
        </authorList>
    </citation>
    <scope>NUCLEOTIDE SEQUENCE</scope>
    <source>
        <strain evidence="7">ZSDZ65</strain>
    </source>
</reference>
<dbReference type="GO" id="GO:0016020">
    <property type="term" value="C:membrane"/>
    <property type="evidence" value="ECO:0007669"/>
    <property type="project" value="UniProtKB-SubCell"/>
</dbReference>
<dbReference type="PANTHER" id="PTHR37422:SF13">
    <property type="entry name" value="LIPOPOLYSACCHARIDE BIOSYNTHESIS PROTEIN PA4999-RELATED"/>
    <property type="match status" value="1"/>
</dbReference>
<keyword evidence="4 5" id="KW-0472">Membrane</keyword>
<organism evidence="7 8">
    <name type="scientific">Vibrio qingdaonensis</name>
    <dbReference type="NCBI Taxonomy" id="2829491"/>
    <lineage>
        <taxon>Bacteria</taxon>
        <taxon>Pseudomonadati</taxon>
        <taxon>Pseudomonadota</taxon>
        <taxon>Gammaproteobacteria</taxon>
        <taxon>Vibrionales</taxon>
        <taxon>Vibrionaceae</taxon>
        <taxon>Vibrio</taxon>
    </lineage>
</organism>
<feature type="transmembrane region" description="Helical" evidence="5">
    <location>
        <begin position="151"/>
        <end position="168"/>
    </location>
</feature>
<protein>
    <submittedName>
        <fullName evidence="7">O-antigen ligase family protein</fullName>
    </submittedName>
</protein>
<feature type="transmembrane region" description="Helical" evidence="5">
    <location>
        <begin position="62"/>
        <end position="81"/>
    </location>
</feature>
<name>A0A9X3CRF1_9VIBR</name>